<sequence length="124" mass="12966">MDPAVAWYQEEQEGPSMAVWLRIWETNTELYSLNANYGPGSNNGGGPESLKGSRGSAGGGGEQNNNNNSSSLQQPSPGGGEANGKGSSTLGGPFSSFRLFNYDVSFRTSLIFEKLRVADGAGGI</sequence>
<accession>A0A182JBT2</accession>
<proteinExistence type="predicted"/>
<name>A0A182JBT2_ANOAO</name>
<evidence type="ECO:0000313" key="2">
    <source>
        <dbReference type="EnsemblMetazoa" id="AATE015133-PA.1"/>
    </source>
</evidence>
<feature type="region of interest" description="Disordered" evidence="1">
    <location>
        <begin position="34"/>
        <end position="89"/>
    </location>
</feature>
<dbReference type="EnsemblMetazoa" id="AATE015133-RA">
    <property type="protein sequence ID" value="AATE015133-PA.1"/>
    <property type="gene ID" value="AATE015133"/>
</dbReference>
<organism evidence="2">
    <name type="scientific">Anopheles atroparvus</name>
    <name type="common">European mosquito</name>
    <dbReference type="NCBI Taxonomy" id="41427"/>
    <lineage>
        <taxon>Eukaryota</taxon>
        <taxon>Metazoa</taxon>
        <taxon>Ecdysozoa</taxon>
        <taxon>Arthropoda</taxon>
        <taxon>Hexapoda</taxon>
        <taxon>Insecta</taxon>
        <taxon>Pterygota</taxon>
        <taxon>Neoptera</taxon>
        <taxon>Endopterygota</taxon>
        <taxon>Diptera</taxon>
        <taxon>Nematocera</taxon>
        <taxon>Culicoidea</taxon>
        <taxon>Culicidae</taxon>
        <taxon>Anophelinae</taxon>
        <taxon>Anopheles</taxon>
    </lineage>
</organism>
<dbReference type="VEuPathDB" id="VectorBase:AATE015133"/>
<dbReference type="STRING" id="41427.A0A182JBT2"/>
<feature type="compositionally biased region" description="Low complexity" evidence="1">
    <location>
        <begin position="63"/>
        <end position="76"/>
    </location>
</feature>
<dbReference type="AlphaFoldDB" id="A0A182JBT2"/>
<protein>
    <submittedName>
        <fullName evidence="2">Uncharacterized protein</fullName>
    </submittedName>
</protein>
<evidence type="ECO:0000256" key="1">
    <source>
        <dbReference type="SAM" id="MobiDB-lite"/>
    </source>
</evidence>
<reference evidence="2" key="1">
    <citation type="submission" date="2022-08" db="UniProtKB">
        <authorList>
            <consortium name="EnsemblMetazoa"/>
        </authorList>
    </citation>
    <scope>IDENTIFICATION</scope>
    <source>
        <strain evidence="2">EBRO</strain>
    </source>
</reference>